<evidence type="ECO:0000256" key="2">
    <source>
        <dbReference type="ARBA" id="ARBA00022691"/>
    </source>
</evidence>
<evidence type="ECO:0000313" key="8">
    <source>
        <dbReference type="Proteomes" id="UP000264310"/>
    </source>
</evidence>
<dbReference type="OrthoDB" id="9810775at2"/>
<evidence type="ECO:0000256" key="1">
    <source>
        <dbReference type="ARBA" id="ARBA00001966"/>
    </source>
</evidence>
<evidence type="ECO:0000259" key="6">
    <source>
        <dbReference type="Pfam" id="PF04055"/>
    </source>
</evidence>
<dbReference type="AlphaFoldDB" id="A0A371WZT6"/>
<keyword evidence="8" id="KW-1185">Reference proteome</keyword>
<dbReference type="PANTHER" id="PTHR11228">
    <property type="entry name" value="RADICAL SAM DOMAIN PROTEIN"/>
    <property type="match status" value="1"/>
</dbReference>
<dbReference type="GO" id="GO:0046872">
    <property type="term" value="F:metal ion binding"/>
    <property type="evidence" value="ECO:0007669"/>
    <property type="project" value="UniProtKB-KW"/>
</dbReference>
<dbReference type="SUPFAM" id="SSF102114">
    <property type="entry name" value="Radical SAM enzymes"/>
    <property type="match status" value="1"/>
</dbReference>
<dbReference type="PANTHER" id="PTHR11228:SF7">
    <property type="entry name" value="PQQA PEPTIDE CYCLASE"/>
    <property type="match status" value="1"/>
</dbReference>
<dbReference type="InterPro" id="IPR050377">
    <property type="entry name" value="Radical_SAM_PqqE_MftC-like"/>
</dbReference>
<keyword evidence="3" id="KW-0479">Metal-binding</keyword>
<gene>
    <name evidence="7" type="ORF">DYI37_16110</name>
</gene>
<dbReference type="EMBL" id="QURL01000007">
    <property type="protein sequence ID" value="RFC62475.1"/>
    <property type="molecule type" value="Genomic_DNA"/>
</dbReference>
<accession>A0A371WZT6</accession>
<evidence type="ECO:0000313" key="7">
    <source>
        <dbReference type="EMBL" id="RFC62475.1"/>
    </source>
</evidence>
<dbReference type="SFLD" id="SFLDG01067">
    <property type="entry name" value="SPASM/twitch_domain_containing"/>
    <property type="match status" value="1"/>
</dbReference>
<feature type="domain" description="Radical SAM core" evidence="6">
    <location>
        <begin position="47"/>
        <end position="189"/>
    </location>
</feature>
<dbReference type="InterPro" id="IPR013785">
    <property type="entry name" value="Aldolase_TIM"/>
</dbReference>
<dbReference type="Gene3D" id="3.20.20.70">
    <property type="entry name" value="Aldolase class I"/>
    <property type="match status" value="1"/>
</dbReference>
<comment type="caution">
    <text evidence="7">The sequence shown here is derived from an EMBL/GenBank/DDBJ whole genome shotgun (WGS) entry which is preliminary data.</text>
</comment>
<dbReference type="Pfam" id="PF04055">
    <property type="entry name" value="Radical_SAM"/>
    <property type="match status" value="1"/>
</dbReference>
<keyword evidence="2" id="KW-0949">S-adenosyl-L-methionine</keyword>
<keyword evidence="4" id="KW-0408">Iron</keyword>
<name>A0A371WZT6_9HYPH</name>
<dbReference type="Proteomes" id="UP000264310">
    <property type="component" value="Unassembled WGS sequence"/>
</dbReference>
<proteinExistence type="predicted"/>
<dbReference type="CDD" id="cd01335">
    <property type="entry name" value="Radical_SAM"/>
    <property type="match status" value="1"/>
</dbReference>
<reference evidence="7 8" key="1">
    <citation type="submission" date="2018-08" db="EMBL/GenBank/DDBJ databases">
        <title>Fulvimarina sp. 85, whole genome shotgun sequence.</title>
        <authorList>
            <person name="Tuo L."/>
        </authorList>
    </citation>
    <scope>NUCLEOTIDE SEQUENCE [LARGE SCALE GENOMIC DNA]</scope>
    <source>
        <strain evidence="7 8">85</strain>
    </source>
</reference>
<sequence>MPSGPSPFVTPGPKLQPQKFVDPRITAKGETRARVPLHALNTLWFNTGSLCNLACANCFMESSPTNDALLYLTYDEVRSYLDEVTTGDFATGEIGFTGGEPFMNPDIIPMLTDALDRGFDVLVLTNGMRPMRKLEAALLELRAAHGDRLTLRVSLDHYDKAVHEAERGERSFDPAMDGLVWLSRNGFRIAVAGRHLASESDADAREGYRRLFEDKGIAIDTGNPGELVLFPEMDETIDVPEITTACWQILGKSPKDVMCATSRMVVKRKGEDEARVAACTLLPYDREFDMGGTLNEARRSVALNHPHCAKFCVLGGASCSA</sequence>
<dbReference type="InterPro" id="IPR007197">
    <property type="entry name" value="rSAM"/>
</dbReference>
<comment type="cofactor">
    <cofactor evidence="1">
        <name>[4Fe-4S] cluster</name>
        <dbReference type="ChEBI" id="CHEBI:49883"/>
    </cofactor>
</comment>
<evidence type="ECO:0000256" key="5">
    <source>
        <dbReference type="ARBA" id="ARBA00023014"/>
    </source>
</evidence>
<dbReference type="SFLD" id="SFLDS00029">
    <property type="entry name" value="Radical_SAM"/>
    <property type="match status" value="1"/>
</dbReference>
<keyword evidence="5" id="KW-0411">Iron-sulfur</keyword>
<evidence type="ECO:0000256" key="3">
    <source>
        <dbReference type="ARBA" id="ARBA00022723"/>
    </source>
</evidence>
<dbReference type="GO" id="GO:0051536">
    <property type="term" value="F:iron-sulfur cluster binding"/>
    <property type="evidence" value="ECO:0007669"/>
    <property type="project" value="UniProtKB-KW"/>
</dbReference>
<protein>
    <submittedName>
        <fullName evidence="7">Radical SAM protein</fullName>
    </submittedName>
</protein>
<dbReference type="GO" id="GO:0003824">
    <property type="term" value="F:catalytic activity"/>
    <property type="evidence" value="ECO:0007669"/>
    <property type="project" value="InterPro"/>
</dbReference>
<dbReference type="InterPro" id="IPR058240">
    <property type="entry name" value="rSAM_sf"/>
</dbReference>
<organism evidence="7 8">
    <name type="scientific">Fulvimarina endophytica</name>
    <dbReference type="NCBI Taxonomy" id="2293836"/>
    <lineage>
        <taxon>Bacteria</taxon>
        <taxon>Pseudomonadati</taxon>
        <taxon>Pseudomonadota</taxon>
        <taxon>Alphaproteobacteria</taxon>
        <taxon>Hyphomicrobiales</taxon>
        <taxon>Aurantimonadaceae</taxon>
        <taxon>Fulvimarina</taxon>
    </lineage>
</organism>
<evidence type="ECO:0000256" key="4">
    <source>
        <dbReference type="ARBA" id="ARBA00023004"/>
    </source>
</evidence>